<dbReference type="GO" id="GO:0005544">
    <property type="term" value="F:calcium-dependent phospholipid binding"/>
    <property type="evidence" value="ECO:0007669"/>
    <property type="project" value="TreeGrafter"/>
</dbReference>
<evidence type="ECO:0000256" key="3">
    <source>
        <dbReference type="SAM" id="MobiDB-lite"/>
    </source>
</evidence>
<dbReference type="PANTHER" id="PTHR10024:SF234">
    <property type="entry name" value="SYNAPTOTAGMIN-15-RELATED"/>
    <property type="match status" value="1"/>
</dbReference>
<dbReference type="Proteomes" id="UP000006813">
    <property type="component" value="Unassembled WGS sequence"/>
</dbReference>
<comment type="similarity">
    <text evidence="1">Belongs to the synaptotagmin family.</text>
</comment>
<dbReference type="FunCoup" id="G5B979">
    <property type="interactions" value="225"/>
</dbReference>
<reference evidence="5 6" key="1">
    <citation type="journal article" date="2011" name="Nature">
        <title>Genome sequencing reveals insights into physiology and longevity of the naked mole rat.</title>
        <authorList>
            <person name="Kim E.B."/>
            <person name="Fang X."/>
            <person name="Fushan A.A."/>
            <person name="Huang Z."/>
            <person name="Lobanov A.V."/>
            <person name="Han L."/>
            <person name="Marino S.M."/>
            <person name="Sun X."/>
            <person name="Turanov A.A."/>
            <person name="Yang P."/>
            <person name="Yim S.H."/>
            <person name="Zhao X."/>
            <person name="Kasaikina M.V."/>
            <person name="Stoletzki N."/>
            <person name="Peng C."/>
            <person name="Polak P."/>
            <person name="Xiong Z."/>
            <person name="Kiezun A."/>
            <person name="Zhu Y."/>
            <person name="Chen Y."/>
            <person name="Kryukov G.V."/>
            <person name="Zhang Q."/>
            <person name="Peshkin L."/>
            <person name="Yang L."/>
            <person name="Bronson R.T."/>
            <person name="Buffenstein R."/>
            <person name="Wang B."/>
            <person name="Han C."/>
            <person name="Li Q."/>
            <person name="Chen L."/>
            <person name="Zhao W."/>
            <person name="Sunyaev S.R."/>
            <person name="Park T.J."/>
            <person name="Zhang G."/>
            <person name="Wang J."/>
            <person name="Gladyshev V.N."/>
        </authorList>
    </citation>
    <scope>NUCLEOTIDE SEQUENCE [LARGE SCALE GENOMIC DNA]</scope>
</reference>
<dbReference type="GO" id="GO:0000149">
    <property type="term" value="F:SNARE binding"/>
    <property type="evidence" value="ECO:0007669"/>
    <property type="project" value="TreeGrafter"/>
</dbReference>
<proteinExistence type="inferred from homology"/>
<protein>
    <submittedName>
        <fullName evidence="5">Synaptotagmin-15</fullName>
    </submittedName>
</protein>
<dbReference type="FunFam" id="2.60.40.150:FF:000237">
    <property type="entry name" value="Synaptotagmin 15"/>
    <property type="match status" value="1"/>
</dbReference>
<evidence type="ECO:0000259" key="4">
    <source>
        <dbReference type="PROSITE" id="PS50004"/>
    </source>
</evidence>
<dbReference type="SUPFAM" id="SSF49562">
    <property type="entry name" value="C2 domain (Calcium/lipid-binding domain, CaLB)"/>
    <property type="match status" value="2"/>
</dbReference>
<dbReference type="GO" id="GO:0017156">
    <property type="term" value="P:calcium-ion regulated exocytosis"/>
    <property type="evidence" value="ECO:0007669"/>
    <property type="project" value="TreeGrafter"/>
</dbReference>
<dbReference type="PANTHER" id="PTHR10024">
    <property type="entry name" value="SYNAPTOTAGMIN"/>
    <property type="match status" value="1"/>
</dbReference>
<dbReference type="EMBL" id="JH169056">
    <property type="protein sequence ID" value="EHB05840.1"/>
    <property type="molecule type" value="Genomic_DNA"/>
</dbReference>
<keyword evidence="2" id="KW-0677">Repeat</keyword>
<dbReference type="InterPro" id="IPR000008">
    <property type="entry name" value="C2_dom"/>
</dbReference>
<dbReference type="SMART" id="SM00239">
    <property type="entry name" value="C2"/>
    <property type="match status" value="2"/>
</dbReference>
<dbReference type="GO" id="GO:0030276">
    <property type="term" value="F:clathrin binding"/>
    <property type="evidence" value="ECO:0007669"/>
    <property type="project" value="TreeGrafter"/>
</dbReference>
<dbReference type="InterPro" id="IPR035892">
    <property type="entry name" value="C2_domain_sf"/>
</dbReference>
<dbReference type="AlphaFoldDB" id="G5B979"/>
<evidence type="ECO:0000256" key="2">
    <source>
        <dbReference type="ARBA" id="ARBA00022737"/>
    </source>
</evidence>
<evidence type="ECO:0000256" key="1">
    <source>
        <dbReference type="ARBA" id="ARBA00006996"/>
    </source>
</evidence>
<dbReference type="GO" id="GO:0005886">
    <property type="term" value="C:plasma membrane"/>
    <property type="evidence" value="ECO:0007669"/>
    <property type="project" value="TreeGrafter"/>
</dbReference>
<evidence type="ECO:0000313" key="5">
    <source>
        <dbReference type="EMBL" id="EHB05840.1"/>
    </source>
</evidence>
<dbReference type="PROSITE" id="PS50004">
    <property type="entry name" value="C2"/>
    <property type="match status" value="2"/>
</dbReference>
<dbReference type="CDD" id="cd08390">
    <property type="entry name" value="C2A_Synaptotagmin-15-17"/>
    <property type="match status" value="1"/>
</dbReference>
<name>G5B979_HETGA</name>
<dbReference type="GO" id="GO:0070382">
    <property type="term" value="C:exocytic vesicle"/>
    <property type="evidence" value="ECO:0007669"/>
    <property type="project" value="TreeGrafter"/>
</dbReference>
<accession>G5B979</accession>
<dbReference type="Gene3D" id="2.60.40.150">
    <property type="entry name" value="C2 domain"/>
    <property type="match status" value="2"/>
</dbReference>
<dbReference type="InterPro" id="IPR047897">
    <property type="entry name" value="Synaptotagmin-15/17_C2A"/>
</dbReference>
<gene>
    <name evidence="5" type="ORF">GW7_14796</name>
</gene>
<feature type="region of interest" description="Disordered" evidence="3">
    <location>
        <begin position="250"/>
        <end position="280"/>
    </location>
</feature>
<feature type="domain" description="C2" evidence="4">
    <location>
        <begin position="1"/>
        <end position="111"/>
    </location>
</feature>
<dbReference type="STRING" id="10181.G5B979"/>
<dbReference type="GO" id="GO:0005509">
    <property type="term" value="F:calcium ion binding"/>
    <property type="evidence" value="ECO:0007669"/>
    <property type="project" value="TreeGrafter"/>
</dbReference>
<dbReference type="InParanoid" id="G5B979"/>
<organism evidence="5 6">
    <name type="scientific">Heterocephalus glaber</name>
    <name type="common">Naked mole rat</name>
    <dbReference type="NCBI Taxonomy" id="10181"/>
    <lineage>
        <taxon>Eukaryota</taxon>
        <taxon>Metazoa</taxon>
        <taxon>Chordata</taxon>
        <taxon>Craniata</taxon>
        <taxon>Vertebrata</taxon>
        <taxon>Euteleostomi</taxon>
        <taxon>Mammalia</taxon>
        <taxon>Eutheria</taxon>
        <taxon>Euarchontoglires</taxon>
        <taxon>Glires</taxon>
        <taxon>Rodentia</taxon>
        <taxon>Hystricomorpha</taxon>
        <taxon>Bathyergidae</taxon>
        <taxon>Heterocephalus</taxon>
    </lineage>
</organism>
<evidence type="ECO:0000313" key="6">
    <source>
        <dbReference type="Proteomes" id="UP000006813"/>
    </source>
</evidence>
<sequence length="401" mass="43695">MEYQPKAEKLLVGLIKAQQLRTPSETCSPLVKLYLLPDERRFLQSRIKRKTSNPQFDEHFIFQVSSKSVTQRVLQFSVYHVDRQRRHQLLGQVLFPLKSETLVAIATTLSGEAWRLRAWNFSTCNMGAGVKGDHVAVSHAPGCDSSEQGEALGHPVAPLPLPEPLSCRPQPPLELGNLQFCLSYDDYLCRPMVMVLRARALRLQEDRGIASESPPHLLGKSFLLSGVLISATRLLPGHLVPPLAGTSWSEKPVPTVNPISPPGSKQAKATPCPPVPQDSPMAPSVSCPPLLVPTPQLGPVPTGARDLSLIGHCHPRPAPTGVFVKVSLMNHNKFVQCKKTSAVLGSPNPFYNETFSFKANATKLDTTSLSLTVLPEGDSHLDLDPSTGSPQLADCCEQQVD</sequence>
<feature type="domain" description="C2" evidence="4">
    <location>
        <begin position="277"/>
        <end position="401"/>
    </location>
</feature>
<dbReference type="Pfam" id="PF00168">
    <property type="entry name" value="C2"/>
    <property type="match status" value="2"/>
</dbReference>
<dbReference type="GO" id="GO:0001786">
    <property type="term" value="F:phosphatidylserine binding"/>
    <property type="evidence" value="ECO:0007669"/>
    <property type="project" value="TreeGrafter"/>
</dbReference>